<dbReference type="RefSeq" id="WP_139607223.1">
    <property type="nucleotide sequence ID" value="NZ_VDCQ01000089.1"/>
</dbReference>
<feature type="compositionally biased region" description="Polar residues" evidence="1">
    <location>
        <begin position="15"/>
        <end position="24"/>
    </location>
</feature>
<organism evidence="2 3">
    <name type="scientific">Paenibacillus hemerocallicola</name>
    <dbReference type="NCBI Taxonomy" id="1172614"/>
    <lineage>
        <taxon>Bacteria</taxon>
        <taxon>Bacillati</taxon>
        <taxon>Bacillota</taxon>
        <taxon>Bacilli</taxon>
        <taxon>Bacillales</taxon>
        <taxon>Paenibacillaceae</taxon>
        <taxon>Paenibacillus</taxon>
    </lineage>
</organism>
<protein>
    <submittedName>
        <fullName evidence="2">Uncharacterized protein</fullName>
    </submittedName>
</protein>
<name>A0A5C4SXN0_9BACL</name>
<evidence type="ECO:0000313" key="2">
    <source>
        <dbReference type="EMBL" id="TNJ59885.1"/>
    </source>
</evidence>
<feature type="region of interest" description="Disordered" evidence="1">
    <location>
        <begin position="1"/>
        <end position="30"/>
    </location>
</feature>
<gene>
    <name evidence="2" type="ORF">FE784_36765</name>
</gene>
<dbReference type="EMBL" id="VDCQ01000089">
    <property type="protein sequence ID" value="TNJ59885.1"/>
    <property type="molecule type" value="Genomic_DNA"/>
</dbReference>
<evidence type="ECO:0000313" key="3">
    <source>
        <dbReference type="Proteomes" id="UP000307943"/>
    </source>
</evidence>
<dbReference type="Proteomes" id="UP000307943">
    <property type="component" value="Unassembled WGS sequence"/>
</dbReference>
<sequence>MRWVGSKKGRGDSGTAHQFQSSQVPARAADQEGIHARHFLIQAHNVCKGMGKGLGFLLEKIVSRLLQIVDEPARKFVSVLMETEAS</sequence>
<keyword evidence="3" id="KW-1185">Reference proteome</keyword>
<comment type="caution">
    <text evidence="2">The sequence shown here is derived from an EMBL/GenBank/DDBJ whole genome shotgun (WGS) entry which is preliminary data.</text>
</comment>
<reference evidence="2 3" key="1">
    <citation type="submission" date="2019-05" db="EMBL/GenBank/DDBJ databases">
        <title>We sequenced the genome of Paenibacillus hemerocallicola KCTC 33185 for further insight into its adaptation and study the phylogeny of Paenibacillus.</title>
        <authorList>
            <person name="Narsing Rao M.P."/>
        </authorList>
    </citation>
    <scope>NUCLEOTIDE SEQUENCE [LARGE SCALE GENOMIC DNA]</scope>
    <source>
        <strain evidence="2 3">KCTC 33185</strain>
    </source>
</reference>
<accession>A0A5C4SXN0</accession>
<proteinExistence type="predicted"/>
<evidence type="ECO:0000256" key="1">
    <source>
        <dbReference type="SAM" id="MobiDB-lite"/>
    </source>
</evidence>
<dbReference type="AlphaFoldDB" id="A0A5C4SXN0"/>